<organism evidence="4 5">
    <name type="scientific">Canna indica</name>
    <name type="common">Indian-shot</name>
    <dbReference type="NCBI Taxonomy" id="4628"/>
    <lineage>
        <taxon>Eukaryota</taxon>
        <taxon>Viridiplantae</taxon>
        <taxon>Streptophyta</taxon>
        <taxon>Embryophyta</taxon>
        <taxon>Tracheophyta</taxon>
        <taxon>Spermatophyta</taxon>
        <taxon>Magnoliopsida</taxon>
        <taxon>Liliopsida</taxon>
        <taxon>Zingiberales</taxon>
        <taxon>Cannaceae</taxon>
        <taxon>Canna</taxon>
    </lineage>
</organism>
<feature type="transmembrane region" description="Helical" evidence="2">
    <location>
        <begin position="80"/>
        <end position="99"/>
    </location>
</feature>
<evidence type="ECO:0000256" key="1">
    <source>
        <dbReference type="SAM" id="MobiDB-lite"/>
    </source>
</evidence>
<dbReference type="EMBL" id="CP136897">
    <property type="protein sequence ID" value="WOL15690.1"/>
    <property type="molecule type" value="Genomic_DNA"/>
</dbReference>
<accession>A0AAQ3QPL1</accession>
<evidence type="ECO:0000313" key="4">
    <source>
        <dbReference type="EMBL" id="WOL15690.1"/>
    </source>
</evidence>
<feature type="chain" id="PRO_5043045789" evidence="3">
    <location>
        <begin position="22"/>
        <end position="109"/>
    </location>
</feature>
<keyword evidence="5" id="KW-1185">Reference proteome</keyword>
<evidence type="ECO:0000256" key="3">
    <source>
        <dbReference type="SAM" id="SignalP"/>
    </source>
</evidence>
<name>A0AAQ3QPL1_9LILI</name>
<dbReference type="Proteomes" id="UP001327560">
    <property type="component" value="Chromosome 8"/>
</dbReference>
<keyword evidence="2" id="KW-1133">Transmembrane helix</keyword>
<sequence length="109" mass="11419">MARLVLFSLLFLDLIATLGMARPMPRASAVTALELHQPHAPLASVSSESGESGIAGAPESGLKHTKQHKSLDKSVAGAEVILGGLATAIFVAVIAYIQVTRKRCSENKV</sequence>
<evidence type="ECO:0000313" key="5">
    <source>
        <dbReference type="Proteomes" id="UP001327560"/>
    </source>
</evidence>
<feature type="region of interest" description="Disordered" evidence="1">
    <location>
        <begin position="42"/>
        <end position="68"/>
    </location>
</feature>
<gene>
    <name evidence="4" type="ORF">Cni_G24471</name>
</gene>
<reference evidence="4 5" key="1">
    <citation type="submission" date="2023-10" db="EMBL/GenBank/DDBJ databases">
        <title>Chromosome-scale genome assembly provides insights into flower coloration mechanisms of Canna indica.</title>
        <authorList>
            <person name="Li C."/>
        </authorList>
    </citation>
    <scope>NUCLEOTIDE SEQUENCE [LARGE SCALE GENOMIC DNA]</scope>
    <source>
        <tissue evidence="4">Flower</tissue>
    </source>
</reference>
<keyword evidence="2" id="KW-0812">Transmembrane</keyword>
<keyword evidence="2" id="KW-0472">Membrane</keyword>
<dbReference type="PANTHER" id="PTHR34558:SF9">
    <property type="entry name" value="F3L24.15 PROTEIN"/>
    <property type="match status" value="1"/>
</dbReference>
<keyword evidence="3" id="KW-0732">Signal</keyword>
<protein>
    <submittedName>
        <fullName evidence="4">Uncharacterized protein</fullName>
    </submittedName>
</protein>
<dbReference type="PANTHER" id="PTHR34558">
    <property type="entry name" value="EXPRESSED PROTEIN"/>
    <property type="match status" value="1"/>
</dbReference>
<feature type="compositionally biased region" description="Low complexity" evidence="1">
    <location>
        <begin position="43"/>
        <end position="60"/>
    </location>
</feature>
<feature type="signal peptide" evidence="3">
    <location>
        <begin position="1"/>
        <end position="21"/>
    </location>
</feature>
<proteinExistence type="predicted"/>
<dbReference type="AlphaFoldDB" id="A0AAQ3QPL1"/>
<evidence type="ECO:0000256" key="2">
    <source>
        <dbReference type="SAM" id="Phobius"/>
    </source>
</evidence>